<organism evidence="1 2">
    <name type="scientific">Riccia fluitans</name>
    <dbReference type="NCBI Taxonomy" id="41844"/>
    <lineage>
        <taxon>Eukaryota</taxon>
        <taxon>Viridiplantae</taxon>
        <taxon>Streptophyta</taxon>
        <taxon>Embryophyta</taxon>
        <taxon>Marchantiophyta</taxon>
        <taxon>Marchantiopsida</taxon>
        <taxon>Marchantiidae</taxon>
        <taxon>Marchantiales</taxon>
        <taxon>Ricciaceae</taxon>
        <taxon>Riccia</taxon>
    </lineage>
</organism>
<proteinExistence type="predicted"/>
<accession>A0ABD1YXL8</accession>
<dbReference type="Proteomes" id="UP001605036">
    <property type="component" value="Unassembled WGS sequence"/>
</dbReference>
<name>A0ABD1YXL8_9MARC</name>
<comment type="caution">
    <text evidence="1">The sequence shown here is derived from an EMBL/GenBank/DDBJ whole genome shotgun (WGS) entry which is preliminary data.</text>
</comment>
<dbReference type="EMBL" id="JBHFFA010000003">
    <property type="protein sequence ID" value="KAL2635522.1"/>
    <property type="molecule type" value="Genomic_DNA"/>
</dbReference>
<gene>
    <name evidence="1" type="ORF">R1flu_007001</name>
</gene>
<evidence type="ECO:0000313" key="2">
    <source>
        <dbReference type="Proteomes" id="UP001605036"/>
    </source>
</evidence>
<sequence length="120" mass="13606">MLLRSDVVSSALREKRLRSNAAAGWVSVGVVVLCKKSRADWILTRYPETLQDRSLREGFAGRVFETRIVESFSVLVIANVHDCGPGFVWRVWVVLRGWFLLVWNVELGKEDMVLRSQASG</sequence>
<protein>
    <submittedName>
        <fullName evidence="1">Uncharacterized protein</fullName>
    </submittedName>
</protein>
<evidence type="ECO:0000313" key="1">
    <source>
        <dbReference type="EMBL" id="KAL2635522.1"/>
    </source>
</evidence>
<keyword evidence="2" id="KW-1185">Reference proteome</keyword>
<reference evidence="1 2" key="1">
    <citation type="submission" date="2024-09" db="EMBL/GenBank/DDBJ databases">
        <title>Chromosome-scale assembly of Riccia fluitans.</title>
        <authorList>
            <person name="Paukszto L."/>
            <person name="Sawicki J."/>
            <person name="Karawczyk K."/>
            <person name="Piernik-Szablinska J."/>
            <person name="Szczecinska M."/>
            <person name="Mazdziarz M."/>
        </authorList>
    </citation>
    <scope>NUCLEOTIDE SEQUENCE [LARGE SCALE GENOMIC DNA]</scope>
    <source>
        <strain evidence="1">Rf_01</strain>
        <tissue evidence="1">Aerial parts of the thallus</tissue>
    </source>
</reference>
<dbReference type="AlphaFoldDB" id="A0ABD1YXL8"/>